<gene>
    <name evidence="1" type="ORF">CSA56_10225</name>
</gene>
<dbReference type="PANTHER" id="PTHR46566:SF2">
    <property type="entry name" value="ATP-DEPENDENT 6-PHOSPHOFRUCTOKINASE ISOZYME 2"/>
    <property type="match status" value="1"/>
</dbReference>
<feature type="non-terminal residue" evidence="1">
    <location>
        <position position="108"/>
    </location>
</feature>
<dbReference type="Proteomes" id="UP000230821">
    <property type="component" value="Unassembled WGS sequence"/>
</dbReference>
<dbReference type="EMBL" id="PDSK01000094">
    <property type="protein sequence ID" value="PIE33871.1"/>
    <property type="molecule type" value="Genomic_DNA"/>
</dbReference>
<dbReference type="InterPro" id="IPR029056">
    <property type="entry name" value="Ribokinase-like"/>
</dbReference>
<evidence type="ECO:0000313" key="2">
    <source>
        <dbReference type="Proteomes" id="UP000230821"/>
    </source>
</evidence>
<proteinExistence type="predicted"/>
<protein>
    <submittedName>
        <fullName evidence="1">Uncharacterized protein</fullName>
    </submittedName>
</protein>
<dbReference type="Gene3D" id="3.40.1190.20">
    <property type="match status" value="1"/>
</dbReference>
<evidence type="ECO:0000313" key="1">
    <source>
        <dbReference type="EMBL" id="PIE33871.1"/>
    </source>
</evidence>
<reference evidence="1 2" key="1">
    <citation type="submission" date="2017-10" db="EMBL/GenBank/DDBJ databases">
        <title>Novel microbial diversity and functional potential in the marine mammal oral microbiome.</title>
        <authorList>
            <person name="Dudek N.K."/>
            <person name="Sun C.L."/>
            <person name="Burstein D."/>
            <person name="Kantor R.S."/>
            <person name="Aliaga Goltsman D.S."/>
            <person name="Bik E.M."/>
            <person name="Thomas B.C."/>
            <person name="Banfield J.F."/>
            <person name="Relman D.A."/>
        </authorList>
    </citation>
    <scope>NUCLEOTIDE SEQUENCE [LARGE SCALE GENOMIC DNA]</scope>
    <source>
        <strain evidence="1">DOLJORAL78_47_16</strain>
    </source>
</reference>
<sequence>MCIMPLDPVQQTHTEIIEEGQPISADEVGRMYELYTKRLDECEGVTISGTTPQQVPNDIDRHFIDLAHQSDILSDILVLLDTQKQLLAKSFRVRPFLIKINQDELGLA</sequence>
<dbReference type="PANTHER" id="PTHR46566">
    <property type="entry name" value="1-PHOSPHOFRUCTOKINASE-RELATED"/>
    <property type="match status" value="1"/>
</dbReference>
<organism evidence="1 2">
    <name type="scientific">candidate division KSB3 bacterium</name>
    <dbReference type="NCBI Taxonomy" id="2044937"/>
    <lineage>
        <taxon>Bacteria</taxon>
        <taxon>candidate division KSB3</taxon>
    </lineage>
</organism>
<dbReference type="AlphaFoldDB" id="A0A2G6KDX9"/>
<name>A0A2G6KDX9_9BACT</name>
<accession>A0A2G6KDX9</accession>
<comment type="caution">
    <text evidence="1">The sequence shown here is derived from an EMBL/GenBank/DDBJ whole genome shotgun (WGS) entry which is preliminary data.</text>
</comment>